<dbReference type="SUPFAM" id="SSF50465">
    <property type="entry name" value="EF-Tu/eEF-1alpha/eIF2-gamma C-terminal domain"/>
    <property type="match status" value="1"/>
</dbReference>
<evidence type="ECO:0000256" key="3">
    <source>
        <dbReference type="ARBA" id="ARBA00015186"/>
    </source>
</evidence>
<keyword evidence="6" id="KW-0547">Nucleotide-binding</keyword>
<evidence type="ECO:0000259" key="15">
    <source>
        <dbReference type="PROSITE" id="PS51722"/>
    </source>
</evidence>
<comment type="similarity">
    <text evidence="2">Belongs to the TRAFAC class translation factor GTPase superfamily. Classic translation factor GTPase family. EF-Tu/EF-1A subfamily.</text>
</comment>
<dbReference type="PROSITE" id="PS51722">
    <property type="entry name" value="G_TR_2"/>
    <property type="match status" value="1"/>
</dbReference>
<feature type="region of interest" description="Disordered" evidence="14">
    <location>
        <begin position="1"/>
        <end position="23"/>
    </location>
</feature>
<protein>
    <recommendedName>
        <fullName evidence="3">HBS1-like protein</fullName>
    </recommendedName>
</protein>
<dbReference type="Gene3D" id="3.40.50.300">
    <property type="entry name" value="P-loop containing nucleotide triphosphate hydrolases"/>
    <property type="match status" value="1"/>
</dbReference>
<dbReference type="FunFam" id="1.10.8.10:FF:000039">
    <property type="entry name" value="HBS1-like translational GTPase"/>
    <property type="match status" value="1"/>
</dbReference>
<organism evidence="16 17">
    <name type="scientific">Gymnodraco acuticeps</name>
    <name type="common">Antarctic dragonfish</name>
    <dbReference type="NCBI Taxonomy" id="8218"/>
    <lineage>
        <taxon>Eukaryota</taxon>
        <taxon>Metazoa</taxon>
        <taxon>Chordata</taxon>
        <taxon>Craniata</taxon>
        <taxon>Vertebrata</taxon>
        <taxon>Euteleostomi</taxon>
        <taxon>Actinopterygii</taxon>
        <taxon>Neopterygii</taxon>
        <taxon>Teleostei</taxon>
        <taxon>Neoteleostei</taxon>
        <taxon>Acanthomorphata</taxon>
        <taxon>Eupercaria</taxon>
        <taxon>Perciformes</taxon>
        <taxon>Notothenioidei</taxon>
        <taxon>Bathydraconidae</taxon>
        <taxon>Gymnodraco</taxon>
    </lineage>
</organism>
<evidence type="ECO:0000313" key="16">
    <source>
        <dbReference type="Proteomes" id="UP000515161"/>
    </source>
</evidence>
<evidence type="ECO:0000256" key="12">
    <source>
        <dbReference type="ARBA" id="ARBA00047094"/>
    </source>
</evidence>
<keyword evidence="16" id="KW-1185">Reference proteome</keyword>
<feature type="compositionally biased region" description="Basic and acidic residues" evidence="14">
    <location>
        <begin position="44"/>
        <end position="54"/>
    </location>
</feature>
<dbReference type="InterPro" id="IPR054696">
    <property type="entry name" value="GTP-eEF1A_C"/>
</dbReference>
<dbReference type="Pfam" id="PF03144">
    <property type="entry name" value="GTP_EFTU_D2"/>
    <property type="match status" value="1"/>
</dbReference>
<dbReference type="AlphaFoldDB" id="A0A6P8VWK3"/>
<evidence type="ECO:0000256" key="5">
    <source>
        <dbReference type="ARBA" id="ARBA00022553"/>
    </source>
</evidence>
<evidence type="ECO:0000256" key="14">
    <source>
        <dbReference type="SAM" id="MobiDB-lite"/>
    </source>
</evidence>
<dbReference type="RefSeq" id="XP_034089938.1">
    <property type="nucleotide sequence ID" value="XM_034234047.1"/>
</dbReference>
<proteinExistence type="inferred from homology"/>
<dbReference type="GO" id="GO:0010629">
    <property type="term" value="P:negative regulation of gene expression"/>
    <property type="evidence" value="ECO:0007669"/>
    <property type="project" value="UniProtKB-ARBA"/>
</dbReference>
<evidence type="ECO:0000256" key="11">
    <source>
        <dbReference type="ARBA" id="ARBA00045849"/>
    </source>
</evidence>
<dbReference type="Gene3D" id="2.40.30.10">
    <property type="entry name" value="Translation factors"/>
    <property type="match status" value="2"/>
</dbReference>
<dbReference type="CDD" id="cd16267">
    <property type="entry name" value="HBS1-like_II"/>
    <property type="match status" value="1"/>
</dbReference>
<feature type="compositionally biased region" description="Acidic residues" evidence="14">
    <location>
        <begin position="12"/>
        <end position="23"/>
    </location>
</feature>
<dbReference type="InterPro" id="IPR050100">
    <property type="entry name" value="TRAFAC_GTPase_members"/>
</dbReference>
<evidence type="ECO:0000256" key="1">
    <source>
        <dbReference type="ARBA" id="ARBA00004496"/>
    </source>
</evidence>
<evidence type="ECO:0000313" key="17">
    <source>
        <dbReference type="RefSeq" id="XP_034089938.1"/>
    </source>
</evidence>
<dbReference type="Proteomes" id="UP000515161">
    <property type="component" value="Unplaced"/>
</dbReference>
<dbReference type="InterPro" id="IPR000795">
    <property type="entry name" value="T_Tr_GTP-bd_dom"/>
</dbReference>
<dbReference type="InterPro" id="IPR037189">
    <property type="entry name" value="HBS1-like_N_sf"/>
</dbReference>
<dbReference type="PANTHER" id="PTHR23115">
    <property type="entry name" value="TRANSLATION FACTOR"/>
    <property type="match status" value="1"/>
</dbReference>
<feature type="region of interest" description="Disordered" evidence="14">
    <location>
        <begin position="193"/>
        <end position="258"/>
    </location>
</feature>
<dbReference type="GO" id="GO:0006417">
    <property type="term" value="P:regulation of translation"/>
    <property type="evidence" value="ECO:0007669"/>
    <property type="project" value="UniProtKB-KW"/>
</dbReference>
<dbReference type="Pfam" id="PF00009">
    <property type="entry name" value="GTP_EFTU"/>
    <property type="match status" value="1"/>
</dbReference>
<comment type="catalytic activity">
    <reaction evidence="13">
        <text>GTP + H2O = GDP + phosphate + H(+)</text>
        <dbReference type="Rhea" id="RHEA:19669"/>
        <dbReference type="ChEBI" id="CHEBI:15377"/>
        <dbReference type="ChEBI" id="CHEBI:15378"/>
        <dbReference type="ChEBI" id="CHEBI:37565"/>
        <dbReference type="ChEBI" id="CHEBI:43474"/>
        <dbReference type="ChEBI" id="CHEBI:58189"/>
    </reaction>
    <physiologicalReaction direction="left-to-right" evidence="13">
        <dbReference type="Rhea" id="RHEA:19670"/>
    </physiologicalReaction>
</comment>
<accession>A0A6P8VWK3</accession>
<keyword evidence="8" id="KW-0810">Translation regulation</keyword>
<feature type="region of interest" description="Disordered" evidence="14">
    <location>
        <begin position="126"/>
        <end position="173"/>
    </location>
</feature>
<dbReference type="FunFam" id="3.40.50.300:FF:000204">
    <property type="entry name" value="Translation elongation factor Tu"/>
    <property type="match status" value="1"/>
</dbReference>
<comment type="subcellular location">
    <subcellularLocation>
        <location evidence="1">Cytoplasm</location>
    </subcellularLocation>
</comment>
<feature type="compositionally biased region" description="Polar residues" evidence="14">
    <location>
        <begin position="228"/>
        <end position="253"/>
    </location>
</feature>
<dbReference type="OrthoDB" id="342024at2759"/>
<dbReference type="FunFam" id="2.40.30.10:FF:000035">
    <property type="entry name" value="HBS1-like translational GTPase"/>
    <property type="match status" value="1"/>
</dbReference>
<dbReference type="Gene3D" id="1.10.8.10">
    <property type="entry name" value="DNA helicase RuvA subunit, C-terminal domain"/>
    <property type="match status" value="1"/>
</dbReference>
<keyword evidence="5" id="KW-0597">Phosphoprotein</keyword>
<dbReference type="PRINTS" id="PR00315">
    <property type="entry name" value="ELONGATNFCT"/>
</dbReference>
<comment type="function">
    <text evidence="11">GTPase component of the Pelota-HBS1L complex, a complex that recognizes stalled ribosomes and triggers the No-Go Decay (NGD) pathway. The Pelota-HBS1L complex recognizes ribosomes stalled at the 3' end of an mRNA and engages stalled ribosomes by destabilizing mRNA in the mRNA channel. Following mRNA extraction from stalled ribosomes by the SKI complex, the Pelota-HBS1L complex promotes recruitment of ABCE1, which drives the disassembly of stalled ribosomes, followed by degradation of damaged mRNAs as part of the NGD pathway.</text>
</comment>
<evidence type="ECO:0000256" key="10">
    <source>
        <dbReference type="ARBA" id="ARBA00023134"/>
    </source>
</evidence>
<dbReference type="InterPro" id="IPR009001">
    <property type="entry name" value="Transl_elong_EF1A/Init_IF2_C"/>
</dbReference>
<dbReference type="SUPFAM" id="SSF109732">
    <property type="entry name" value="HBS1-like domain"/>
    <property type="match status" value="1"/>
</dbReference>
<dbReference type="GO" id="GO:0003924">
    <property type="term" value="F:GTPase activity"/>
    <property type="evidence" value="ECO:0007669"/>
    <property type="project" value="InterPro"/>
</dbReference>
<gene>
    <name evidence="17" type="primary">hbs1l</name>
</gene>
<dbReference type="CDD" id="cd01883">
    <property type="entry name" value="EF1_alpha"/>
    <property type="match status" value="1"/>
</dbReference>
<evidence type="ECO:0000256" key="4">
    <source>
        <dbReference type="ARBA" id="ARBA00022490"/>
    </source>
</evidence>
<feature type="compositionally biased region" description="Acidic residues" evidence="14">
    <location>
        <begin position="55"/>
        <end position="64"/>
    </location>
</feature>
<dbReference type="GO" id="GO:0005525">
    <property type="term" value="F:GTP binding"/>
    <property type="evidence" value="ECO:0007669"/>
    <property type="project" value="UniProtKB-KW"/>
</dbReference>
<keyword evidence="7" id="KW-0378">Hydrolase</keyword>
<evidence type="ECO:0000256" key="6">
    <source>
        <dbReference type="ARBA" id="ARBA00022741"/>
    </source>
</evidence>
<keyword evidence="4" id="KW-0963">Cytoplasm</keyword>
<dbReference type="Pfam" id="PF22594">
    <property type="entry name" value="GTP-eEF1A_C"/>
    <property type="match status" value="1"/>
</dbReference>
<dbReference type="FunFam" id="2.40.30.10:FF:000020">
    <property type="entry name" value="Translation elongation factor EF-1"/>
    <property type="match status" value="1"/>
</dbReference>
<sequence>MSRHRNVRGYNYDEDFDDDDVYGQSVDDDYCISPATANQFIYSRQERQAPREQPLEEEEYEDDVPMSPTVSLNLDPLDQAKLFSCLDHMRTVLGDAVQDSVLTQAAISCGFDPQKALDAVLSEDAKTAPVTKSTNEETASAAIASQEKAPLPQRIKKEAVAEKAKSRDVSHNKLDSEVVPKVARMTISGKKQTMGFDVPSVNGVVGTPERPTAASASEATPKRPETPSKGSNGDEPSTVSTPGRSGKARQTINIKEELEKRQGGKPLLNLVVIGHVDAGKSTLMGHLLYLLGNVNKRTMHKYEQESKKAGKASFAYAWVLDETGEERDRGVTMDVGMTKFETDSKVVTLMDAPGHKDFIPNMITGAAQADVAVLVVDASRGEFEAGFEAGGQTREHALLVRSLGVTQLAVAVNKMDQVNWQQQRFQDITSKLGHFLKQAGFKDSDVYYIPSSGLSGENLTTRSSVSELTSWYSGPSLMQQIDAFKAPQRSVEKPFRLCVSDVFKDQGSGFCVSGKIEAGYIQTGERILAMPPNETCTVKGITLHDEPLDWAAAGDHVSLTVTGMDIIKINVGYVFCDPKEPVRVCTRFRARILLFNIEVPITQGFPVLLHYQTVSEPATIRKLISILHKSSGDVIKKKPKCLSKGMNAIVEIQTQRPVALELYKDYKELGRFMLRYVGSTIAAGVVTEIKE</sequence>
<evidence type="ECO:0000256" key="8">
    <source>
        <dbReference type="ARBA" id="ARBA00022845"/>
    </source>
</evidence>
<feature type="domain" description="Tr-type G" evidence="15">
    <location>
        <begin position="265"/>
        <end position="489"/>
    </location>
</feature>
<dbReference type="InterPro" id="IPR004161">
    <property type="entry name" value="EFTu-like_2"/>
</dbReference>
<evidence type="ECO:0000256" key="7">
    <source>
        <dbReference type="ARBA" id="ARBA00022801"/>
    </source>
</evidence>
<feature type="compositionally biased region" description="Basic and acidic residues" evidence="14">
    <location>
        <begin position="155"/>
        <end position="173"/>
    </location>
</feature>
<dbReference type="Pfam" id="PF08938">
    <property type="entry name" value="HBS1_N"/>
    <property type="match status" value="1"/>
</dbReference>
<dbReference type="SUPFAM" id="SSF52540">
    <property type="entry name" value="P-loop containing nucleoside triphosphate hydrolases"/>
    <property type="match status" value="1"/>
</dbReference>
<reference evidence="17" key="1">
    <citation type="submission" date="2025-08" db="UniProtKB">
        <authorList>
            <consortium name="RefSeq"/>
        </authorList>
    </citation>
    <scope>IDENTIFICATION</scope>
</reference>
<dbReference type="GeneID" id="117558079"/>
<dbReference type="InterPro" id="IPR015033">
    <property type="entry name" value="HBS1-like_N"/>
</dbReference>
<evidence type="ECO:0000256" key="2">
    <source>
        <dbReference type="ARBA" id="ARBA00007249"/>
    </source>
</evidence>
<dbReference type="CDD" id="cd04093">
    <property type="entry name" value="HBS1_C_III"/>
    <property type="match status" value="1"/>
</dbReference>
<dbReference type="KEGG" id="gacu:117558079"/>
<comment type="subunit">
    <text evidence="12">Component of the Pelota-HBS1L complex, also named Dom34-Hbs1 complex, composed of PELO and HBS1L. Interacts with the SKI complex.</text>
</comment>
<dbReference type="GO" id="GO:0006412">
    <property type="term" value="P:translation"/>
    <property type="evidence" value="ECO:0007669"/>
    <property type="project" value="UniProtKB-KW"/>
</dbReference>
<dbReference type="SUPFAM" id="SSF50447">
    <property type="entry name" value="Translation proteins"/>
    <property type="match status" value="1"/>
</dbReference>
<evidence type="ECO:0000256" key="13">
    <source>
        <dbReference type="ARBA" id="ARBA00049117"/>
    </source>
</evidence>
<dbReference type="InterPro" id="IPR009000">
    <property type="entry name" value="Transl_B-barrel_sf"/>
</dbReference>
<dbReference type="InterPro" id="IPR027417">
    <property type="entry name" value="P-loop_NTPase"/>
</dbReference>
<feature type="region of interest" description="Disordered" evidence="14">
    <location>
        <begin position="44"/>
        <end position="66"/>
    </location>
</feature>
<keyword evidence="9" id="KW-0648">Protein biosynthesis</keyword>
<keyword evidence="10" id="KW-0342">GTP-binding</keyword>
<evidence type="ECO:0000256" key="9">
    <source>
        <dbReference type="ARBA" id="ARBA00022917"/>
    </source>
</evidence>
<dbReference type="InParanoid" id="A0A6P8VWK3"/>
<dbReference type="CTD" id="10767"/>
<name>A0A6P8VWK3_GYMAC</name>
<dbReference type="GO" id="GO:0005737">
    <property type="term" value="C:cytoplasm"/>
    <property type="evidence" value="ECO:0007669"/>
    <property type="project" value="UniProtKB-SubCell"/>
</dbReference>